<dbReference type="AlphaFoldDB" id="A0AAE0I3M0"/>
<dbReference type="Pfam" id="PF00226">
    <property type="entry name" value="DnaJ"/>
    <property type="match status" value="1"/>
</dbReference>
<sequence length="301" mass="34711">MLFTKPTIRSNTGVLFSLCPLSPATSSYPSRGLTRQASSDSATASQSRSFASVVERHRNEKDTKWPASVHPTPYEIFDLGRDAPYSKLRFYELVKVYHPDRRRHTAHDGISHATKLERYRLVIAANNILSDPKKRRLYNLTGTGWGAQPDLHGAYRAADRKWREEPGNPSMNATWEDWERWHDRRNGKKQEPVYVSNGTFVGIIALFVLVGTWEQMTRAGTHSAHLMDMRDRTDIAVSKELQQRQSQLVGLDRQDRVQTFLRQREAWGYEQPSRRRQHVSARAELPSAEHTHPERLVRRDG</sequence>
<evidence type="ECO:0000259" key="3">
    <source>
        <dbReference type="PROSITE" id="PS50076"/>
    </source>
</evidence>
<protein>
    <recommendedName>
        <fullName evidence="3">J domain-containing protein</fullName>
    </recommendedName>
</protein>
<dbReference type="InterPro" id="IPR001623">
    <property type="entry name" value="DnaJ_domain"/>
</dbReference>
<feature type="compositionally biased region" description="Basic and acidic residues" evidence="1">
    <location>
        <begin position="287"/>
        <end position="301"/>
    </location>
</feature>
<dbReference type="PROSITE" id="PS50076">
    <property type="entry name" value="DNAJ_2"/>
    <property type="match status" value="1"/>
</dbReference>
<feature type="compositionally biased region" description="Basic and acidic residues" evidence="1">
    <location>
        <begin position="54"/>
        <end position="64"/>
    </location>
</feature>
<reference evidence="4" key="1">
    <citation type="journal article" date="2023" name="Mol. Phylogenet. Evol.">
        <title>Genome-scale phylogeny and comparative genomics of the fungal order Sordariales.</title>
        <authorList>
            <person name="Hensen N."/>
            <person name="Bonometti L."/>
            <person name="Westerberg I."/>
            <person name="Brannstrom I.O."/>
            <person name="Guillou S."/>
            <person name="Cros-Aarteil S."/>
            <person name="Calhoun S."/>
            <person name="Haridas S."/>
            <person name="Kuo A."/>
            <person name="Mondo S."/>
            <person name="Pangilinan J."/>
            <person name="Riley R."/>
            <person name="LaButti K."/>
            <person name="Andreopoulos B."/>
            <person name="Lipzen A."/>
            <person name="Chen C."/>
            <person name="Yan M."/>
            <person name="Daum C."/>
            <person name="Ng V."/>
            <person name="Clum A."/>
            <person name="Steindorff A."/>
            <person name="Ohm R.A."/>
            <person name="Martin F."/>
            <person name="Silar P."/>
            <person name="Natvig D.O."/>
            <person name="Lalanne C."/>
            <person name="Gautier V."/>
            <person name="Ament-Velasquez S.L."/>
            <person name="Kruys A."/>
            <person name="Hutchinson M.I."/>
            <person name="Powell A.J."/>
            <person name="Barry K."/>
            <person name="Miller A.N."/>
            <person name="Grigoriev I.V."/>
            <person name="Debuchy R."/>
            <person name="Gladieux P."/>
            <person name="Hiltunen Thoren M."/>
            <person name="Johannesson H."/>
        </authorList>
    </citation>
    <scope>NUCLEOTIDE SEQUENCE</scope>
    <source>
        <strain evidence="4">SMH4131-1</strain>
    </source>
</reference>
<feature type="compositionally biased region" description="Low complexity" evidence="1">
    <location>
        <begin position="34"/>
        <end position="49"/>
    </location>
</feature>
<dbReference type="Proteomes" id="UP001286456">
    <property type="component" value="Unassembled WGS sequence"/>
</dbReference>
<reference evidence="4" key="2">
    <citation type="submission" date="2023-06" db="EMBL/GenBank/DDBJ databases">
        <authorList>
            <consortium name="Lawrence Berkeley National Laboratory"/>
            <person name="Haridas S."/>
            <person name="Hensen N."/>
            <person name="Bonometti L."/>
            <person name="Westerberg I."/>
            <person name="Brannstrom I.O."/>
            <person name="Guillou S."/>
            <person name="Cros-Aarteil S."/>
            <person name="Calhoun S."/>
            <person name="Kuo A."/>
            <person name="Mondo S."/>
            <person name="Pangilinan J."/>
            <person name="Riley R."/>
            <person name="Labutti K."/>
            <person name="Andreopoulos B."/>
            <person name="Lipzen A."/>
            <person name="Chen C."/>
            <person name="Yanf M."/>
            <person name="Daum C."/>
            <person name="Ng V."/>
            <person name="Clum A."/>
            <person name="Steindorff A."/>
            <person name="Ohm R."/>
            <person name="Martin F."/>
            <person name="Silar P."/>
            <person name="Natvig D."/>
            <person name="Lalanne C."/>
            <person name="Gautier V."/>
            <person name="Ament-Velasquez S.L."/>
            <person name="Kruys A."/>
            <person name="Hutchinson M.I."/>
            <person name="Powell A.J."/>
            <person name="Barry K."/>
            <person name="Miller A.N."/>
            <person name="Grigoriev I.V."/>
            <person name="Debuchy R."/>
            <person name="Gladieux P."/>
            <person name="Thoren M.H."/>
            <person name="Johannesson H."/>
        </authorList>
    </citation>
    <scope>NUCLEOTIDE SEQUENCE</scope>
    <source>
        <strain evidence="4">SMH4131-1</strain>
    </source>
</reference>
<evidence type="ECO:0000256" key="2">
    <source>
        <dbReference type="SAM" id="Phobius"/>
    </source>
</evidence>
<keyword evidence="5" id="KW-1185">Reference proteome</keyword>
<evidence type="ECO:0000256" key="1">
    <source>
        <dbReference type="SAM" id="MobiDB-lite"/>
    </source>
</evidence>
<dbReference type="CDD" id="cd06257">
    <property type="entry name" value="DnaJ"/>
    <property type="match status" value="1"/>
</dbReference>
<dbReference type="InterPro" id="IPR036869">
    <property type="entry name" value="J_dom_sf"/>
</dbReference>
<comment type="caution">
    <text evidence="4">The sequence shown here is derived from an EMBL/GenBank/DDBJ whole genome shotgun (WGS) entry which is preliminary data.</text>
</comment>
<evidence type="ECO:0000313" key="5">
    <source>
        <dbReference type="Proteomes" id="UP001286456"/>
    </source>
</evidence>
<proteinExistence type="predicted"/>
<feature type="transmembrane region" description="Helical" evidence="2">
    <location>
        <begin position="193"/>
        <end position="213"/>
    </location>
</feature>
<organism evidence="4 5">
    <name type="scientific">Cercophora scortea</name>
    <dbReference type="NCBI Taxonomy" id="314031"/>
    <lineage>
        <taxon>Eukaryota</taxon>
        <taxon>Fungi</taxon>
        <taxon>Dikarya</taxon>
        <taxon>Ascomycota</taxon>
        <taxon>Pezizomycotina</taxon>
        <taxon>Sordariomycetes</taxon>
        <taxon>Sordariomycetidae</taxon>
        <taxon>Sordariales</taxon>
        <taxon>Lasiosphaeriaceae</taxon>
        <taxon>Cercophora</taxon>
    </lineage>
</organism>
<keyword evidence="2" id="KW-0472">Membrane</keyword>
<feature type="domain" description="J" evidence="3">
    <location>
        <begin position="72"/>
        <end position="142"/>
    </location>
</feature>
<keyword evidence="2" id="KW-0812">Transmembrane</keyword>
<feature type="region of interest" description="Disordered" evidence="1">
    <location>
        <begin position="271"/>
        <end position="301"/>
    </location>
</feature>
<dbReference type="EMBL" id="JAUEPO010000007">
    <property type="protein sequence ID" value="KAK3317755.1"/>
    <property type="molecule type" value="Genomic_DNA"/>
</dbReference>
<feature type="region of interest" description="Disordered" evidence="1">
    <location>
        <begin position="27"/>
        <end position="66"/>
    </location>
</feature>
<evidence type="ECO:0000313" key="4">
    <source>
        <dbReference type="EMBL" id="KAK3317755.1"/>
    </source>
</evidence>
<accession>A0AAE0I3M0</accession>
<dbReference type="SMART" id="SM00271">
    <property type="entry name" value="DnaJ"/>
    <property type="match status" value="1"/>
</dbReference>
<gene>
    <name evidence="4" type="ORF">B0T19DRAFT_297206</name>
</gene>
<dbReference type="SUPFAM" id="SSF46565">
    <property type="entry name" value="Chaperone J-domain"/>
    <property type="match status" value="1"/>
</dbReference>
<name>A0AAE0I3M0_9PEZI</name>
<keyword evidence="2" id="KW-1133">Transmembrane helix</keyword>
<dbReference type="Gene3D" id="1.10.287.110">
    <property type="entry name" value="DnaJ domain"/>
    <property type="match status" value="1"/>
</dbReference>